<accession>A0A9X4QLR7</accession>
<evidence type="ECO:0000313" key="2">
    <source>
        <dbReference type="EMBL" id="MDG0790342.1"/>
    </source>
</evidence>
<keyword evidence="1" id="KW-0812">Transmembrane</keyword>
<dbReference type="EMBL" id="JAPDHZ010000002">
    <property type="protein sequence ID" value="MDG0790342.1"/>
    <property type="molecule type" value="Genomic_DNA"/>
</dbReference>
<proteinExistence type="predicted"/>
<dbReference type="RefSeq" id="WP_277564185.1">
    <property type="nucleotide sequence ID" value="NZ_JAPDHZ010000002.1"/>
</dbReference>
<reference evidence="2 3" key="1">
    <citation type="submission" date="2022-10" db="EMBL/GenBank/DDBJ databases">
        <title>Comparative genomic analysis of Cohnella hashimotonis sp. nov., isolated from the International Space Station.</title>
        <authorList>
            <person name="Simpson A."/>
            <person name="Venkateswaran K."/>
        </authorList>
    </citation>
    <scope>NUCLEOTIDE SEQUENCE [LARGE SCALE GENOMIC DNA]</scope>
    <source>
        <strain evidence="2 3">DSM 18997</strain>
    </source>
</reference>
<sequence>MIKPINPQWYDELKGEPLKESNFTDALAARIMEGANLPESRRPTYRRIVAASLAAAVVASCAIFYAGLSDSQSHVIGDAPGTNAISSAIGTSDGPIKVKFGSGILTDGRTEAEAFDEDHRRDLTWVQPDEHAKLQFWSVRYADDAYKFGADYYDKETGSEEWNLRASANFTDTAEESRLSKAGLSAHTFELEGFTVIAGQFGDDISSASLKKRGRNADECRYYAKRGRPVLVRDRRRQPGRLYPADAR</sequence>
<comment type="caution">
    <text evidence="2">The sequence shown here is derived from an EMBL/GenBank/DDBJ whole genome shotgun (WGS) entry which is preliminary data.</text>
</comment>
<evidence type="ECO:0000256" key="1">
    <source>
        <dbReference type="SAM" id="Phobius"/>
    </source>
</evidence>
<keyword evidence="1" id="KW-0472">Membrane</keyword>
<organism evidence="2 3">
    <name type="scientific">Cohnella ginsengisoli</name>
    <dbReference type="NCBI Taxonomy" id="425004"/>
    <lineage>
        <taxon>Bacteria</taxon>
        <taxon>Bacillati</taxon>
        <taxon>Bacillota</taxon>
        <taxon>Bacilli</taxon>
        <taxon>Bacillales</taxon>
        <taxon>Paenibacillaceae</taxon>
        <taxon>Cohnella</taxon>
    </lineage>
</organism>
<name>A0A9X4QLR7_9BACL</name>
<keyword evidence="1" id="KW-1133">Transmembrane helix</keyword>
<protein>
    <submittedName>
        <fullName evidence="2">Uncharacterized protein</fullName>
    </submittedName>
</protein>
<evidence type="ECO:0000313" key="3">
    <source>
        <dbReference type="Proteomes" id="UP001153387"/>
    </source>
</evidence>
<keyword evidence="3" id="KW-1185">Reference proteome</keyword>
<feature type="transmembrane region" description="Helical" evidence="1">
    <location>
        <begin position="48"/>
        <end position="68"/>
    </location>
</feature>
<gene>
    <name evidence="2" type="ORF">OMP38_05370</name>
</gene>
<dbReference type="AlphaFoldDB" id="A0A9X4QLR7"/>
<dbReference type="Proteomes" id="UP001153387">
    <property type="component" value="Unassembled WGS sequence"/>
</dbReference>